<dbReference type="Pfam" id="PF00078">
    <property type="entry name" value="RVT_1"/>
    <property type="match status" value="1"/>
</dbReference>
<dbReference type="GO" id="GO:0005507">
    <property type="term" value="F:copper ion binding"/>
    <property type="evidence" value="ECO:0007669"/>
    <property type="project" value="InterPro"/>
</dbReference>
<sequence length="1669" mass="189177">MEQFILSAITQHLQDGQGIRPSQHGFTKGRSCLTNLVSFYDQVTRLVDAGKAVDVVYLDFSKAFDTVSHSILLDKLAAHGLDRSTLRWVRNWLDGRAQRVMVNGAASSWRPVTSGVPQGSVLGPVLFNIFIDDMDEGIESFISKFADDTKLGACVDPLEGRRALQRDLDRLDEWAESNSMKFNKSKCRVLHFGHKNPLQRYRLGTVWLDSVQGERDLGVLVDSRLDMSQQCALVAKKANGILACIRNCVTSRSREVILPLYLALVRPHLEYCVQFWAPQFRKDVEMLERVQRRATRLVRGLEHKPYEERLKELRLFSLEKRRLRGDLITLYNFLKGGCRQVLIPAAVFIGLHNDNCCGCFGHESCGKSCAMLSSVLAAFVGILGSGYCITVSALGLSQGPYCFTHPERNWIYPFTDSSGGYLFEYNKWSECQEPQNIVQWNVTLFSILLVLGGIEFILCFIQIINGILGGLCGLCCSHEEILLLAAILITLECSVFYQCCQSESCNKTYRSFISMVLALLGIAFSGYSCIVFTLHLIQGPFCNSSNGWNYIFKDTAGGYLTDYPAWSKCTEPANIVEWNIILLSILIALSGLQLIIFILKIAAELKRTLCGTYSVFVQVHECKMELFLLSCLLVSCCCQVGAVNREYYIGITETVWNYAPGNANAISGQLFAEEKQAEVFLKRGPHRIGSTYKKATYIQYTDHLYDVIVDKPSWLGFLGPIIKGEVGDSITIHLKNFASRNYTLHPHGVRYTKENEGAFYPDTTKDLQKRDDAVEPGGQYTYTWDVTEDQGPAEADADCITRAYHSHIDAPRDVASGLVGPLIICRKDTMNMDSDQHFDAEFILMFSVVDENLSWYLEDNIRTYCFEPSKVDKEDEDFQESNKMHSINGYMYGYLPNLTMCVEDKIKWHLFGMGNEADIHSAYFHGQTLIEKHHRVDTISLFPATFIDAVMIPRSPGEWLLSCQVNDHIEGGMQALFKVEDCKKATPGHKESTKIRQYFIAAEEVIWNYGPSAVNHFTGQELITDSESHIFFERSETRIGGSYKKAIYKEYTDSSFTEHKRRLAEEEHLGLLGTESPASHVSPGATFTYEWDVPEDVGPTEQDPDCLTWLYYSAVDAVRDTSSGLVGPLLVCRKGTLLSSGKQKNVNMEFFLLATVFDENLSWYLHDNILMFTLSSDKVDKDDEDFQESNKMHSINGYMYGNQPGLEMCKESVVSWHLMGLGSEVDVHGIYFSENTFVTKGTRRDTANLFPHTFLTAIMKPDSEGVFEVSCLTTDHYTGGMKQNYKVKKCHLWNADLSMYLHDKIYYIAAVEVEWDYSPNRTWEFERHQHHEESPGNPFLNKDDKFIGSKYKKVVYREYTDQTFSTLKNRTKQQQHLEIQGPLLVSNTGDKIIIVFKNLASRPYSIHAHGVKTDSSVVAVTNPGETKRYVWKIPERSSPERGDSRCIAWAYHSTVDIVKDTYSGLIGTLVVCHRHHLPSLHTKKKVQFALLFMVFDENESWYLDENIKMYSTNPHLVDKEDEEFLESNKMHAINGKVFGNLHGLTMHVGDNVSWYLMGMGNEVDIHTVHFHGHSFNFKVSGLFHLLLAVLGEASQTPRTVIYGAKSYYNIKQGLYFDHSLCSQDDSISSSVKPSQARKKDDSILTHLPSFLGKYSLLDYSSLHVLEDFT</sequence>
<dbReference type="PROSITE" id="PS00079">
    <property type="entry name" value="MULTICOPPER_OXIDASE1"/>
    <property type="match status" value="1"/>
</dbReference>
<dbReference type="CDD" id="cd11021">
    <property type="entry name" value="CuRO_2_ceruloplasmin"/>
    <property type="match status" value="1"/>
</dbReference>
<feature type="transmembrane region" description="Helical" evidence="18">
    <location>
        <begin position="624"/>
        <end position="642"/>
    </location>
</feature>
<keyword evidence="12 18" id="KW-1133">Transmembrane helix</keyword>
<evidence type="ECO:0000256" key="15">
    <source>
        <dbReference type="ARBA" id="ARBA00023136"/>
    </source>
</evidence>
<comment type="similarity">
    <text evidence="5">Belongs to the multicopper oxidase family.</text>
</comment>
<dbReference type="InterPro" id="IPR011707">
    <property type="entry name" value="Cu-oxidase-like_N"/>
</dbReference>
<keyword evidence="16" id="KW-1015">Disulfide bond</keyword>
<gene>
    <name evidence="20" type="ORF">DUI87_21003</name>
</gene>
<dbReference type="SUPFAM" id="SSF49503">
    <property type="entry name" value="Cupredoxins"/>
    <property type="match status" value="6"/>
</dbReference>
<dbReference type="FunFam" id="2.60.40.420:FF:000009">
    <property type="entry name" value="Ceruloplasmin"/>
    <property type="match status" value="1"/>
</dbReference>
<comment type="caution">
    <text evidence="20">The sequence shown here is derived from an EMBL/GenBank/DDBJ whole genome shotgun (WGS) entry which is preliminary data.</text>
</comment>
<dbReference type="GO" id="GO:0006811">
    <property type="term" value="P:monoatomic ion transport"/>
    <property type="evidence" value="ECO:0007669"/>
    <property type="project" value="UniProtKB-KW"/>
</dbReference>
<dbReference type="GO" id="GO:0016020">
    <property type="term" value="C:membrane"/>
    <property type="evidence" value="ECO:0007669"/>
    <property type="project" value="UniProtKB-SubCell"/>
</dbReference>
<evidence type="ECO:0000256" key="3">
    <source>
        <dbReference type="ARBA" id="ARBA00004167"/>
    </source>
</evidence>
<dbReference type="InterPro" id="IPR033138">
    <property type="entry name" value="Cu_oxidase_CS"/>
</dbReference>
<reference evidence="20 21" key="1">
    <citation type="submission" date="2018-07" db="EMBL/GenBank/DDBJ databases">
        <title>A high quality draft genome assembly of the barn swallow (H. rustica rustica).</title>
        <authorList>
            <person name="Formenti G."/>
            <person name="Chiara M."/>
            <person name="Poveda L."/>
            <person name="Francoijs K.-J."/>
            <person name="Bonisoli-Alquati A."/>
            <person name="Canova L."/>
            <person name="Gianfranceschi L."/>
            <person name="Horner D.S."/>
            <person name="Saino N."/>
        </authorList>
    </citation>
    <scope>NUCLEOTIDE SEQUENCE [LARGE SCALE GENOMIC DNA]</scope>
    <source>
        <strain evidence="20">Chelidonia</strain>
        <tissue evidence="20">Blood</tissue>
    </source>
</reference>
<dbReference type="GO" id="GO:0004322">
    <property type="term" value="F:ferroxidase activity"/>
    <property type="evidence" value="ECO:0007669"/>
    <property type="project" value="UniProtKB-EC"/>
</dbReference>
<dbReference type="Pfam" id="PF07732">
    <property type="entry name" value="Cu-oxidase_3"/>
    <property type="match status" value="2"/>
</dbReference>
<feature type="transmembrane region" description="Helical" evidence="18">
    <location>
        <begin position="512"/>
        <end position="537"/>
    </location>
</feature>
<keyword evidence="10" id="KW-0732">Signal</keyword>
<dbReference type="InterPro" id="IPR048236">
    <property type="entry name" value="Ceruloplasmin-like_CuRO_5"/>
</dbReference>
<evidence type="ECO:0000256" key="16">
    <source>
        <dbReference type="ARBA" id="ARBA00023157"/>
    </source>
</evidence>
<evidence type="ECO:0000256" key="14">
    <source>
        <dbReference type="ARBA" id="ARBA00023065"/>
    </source>
</evidence>
<keyword evidence="14" id="KW-0406">Ion transport</keyword>
<accession>A0A3M0JL89</accession>
<dbReference type="EMBL" id="QRBI01000134">
    <property type="protein sequence ID" value="RMC01842.1"/>
    <property type="molecule type" value="Genomic_DNA"/>
</dbReference>
<keyword evidence="21" id="KW-1185">Reference proteome</keyword>
<name>A0A3M0JL89_HIRRU</name>
<feature type="transmembrane region" description="Helical" evidence="18">
    <location>
        <begin position="375"/>
        <end position="396"/>
    </location>
</feature>
<evidence type="ECO:0000259" key="19">
    <source>
        <dbReference type="PROSITE" id="PS50878"/>
    </source>
</evidence>
<feature type="domain" description="Reverse transcriptase" evidence="19">
    <location>
        <begin position="1"/>
        <end position="212"/>
    </location>
</feature>
<dbReference type="InterPro" id="IPR043502">
    <property type="entry name" value="DNA/RNA_pol_sf"/>
</dbReference>
<evidence type="ECO:0000256" key="12">
    <source>
        <dbReference type="ARBA" id="ARBA00022989"/>
    </source>
</evidence>
<organism evidence="20 21">
    <name type="scientific">Hirundo rustica rustica</name>
    <dbReference type="NCBI Taxonomy" id="333673"/>
    <lineage>
        <taxon>Eukaryota</taxon>
        <taxon>Metazoa</taxon>
        <taxon>Chordata</taxon>
        <taxon>Craniata</taxon>
        <taxon>Vertebrata</taxon>
        <taxon>Euteleostomi</taxon>
        <taxon>Archelosauria</taxon>
        <taxon>Archosauria</taxon>
        <taxon>Dinosauria</taxon>
        <taxon>Saurischia</taxon>
        <taxon>Theropoda</taxon>
        <taxon>Coelurosauria</taxon>
        <taxon>Aves</taxon>
        <taxon>Neognathae</taxon>
        <taxon>Neoaves</taxon>
        <taxon>Telluraves</taxon>
        <taxon>Australaves</taxon>
        <taxon>Passeriformes</taxon>
        <taxon>Sylvioidea</taxon>
        <taxon>Hirundinidae</taxon>
        <taxon>Hirundo</taxon>
    </lineage>
</organism>
<evidence type="ECO:0000256" key="11">
    <source>
        <dbReference type="ARBA" id="ARBA00022737"/>
    </source>
</evidence>
<evidence type="ECO:0000256" key="7">
    <source>
        <dbReference type="ARBA" id="ARBA00022448"/>
    </source>
</evidence>
<comment type="subcellular location">
    <subcellularLocation>
        <location evidence="2">Membrane</location>
        <topology evidence="2">Multi-pass membrane protein</topology>
    </subcellularLocation>
    <subcellularLocation>
        <location evidence="3">Membrane</location>
        <topology evidence="3">Single-pass membrane protein</topology>
    </subcellularLocation>
</comment>
<evidence type="ECO:0000256" key="8">
    <source>
        <dbReference type="ARBA" id="ARBA00022692"/>
    </source>
</evidence>
<keyword evidence="15 18" id="KW-0472">Membrane</keyword>
<evidence type="ECO:0000256" key="10">
    <source>
        <dbReference type="ARBA" id="ARBA00022729"/>
    </source>
</evidence>
<evidence type="ECO:0000256" key="1">
    <source>
        <dbReference type="ARBA" id="ARBA00001935"/>
    </source>
</evidence>
<evidence type="ECO:0000256" key="5">
    <source>
        <dbReference type="ARBA" id="ARBA00010609"/>
    </source>
</evidence>
<evidence type="ECO:0000256" key="13">
    <source>
        <dbReference type="ARBA" id="ARBA00023002"/>
    </source>
</evidence>
<proteinExistence type="inferred from homology"/>
<protein>
    <recommendedName>
        <fullName evidence="6">ferroxidase</fullName>
        <ecNumber evidence="6">1.16.3.1</ecNumber>
    </recommendedName>
</protein>
<keyword evidence="7" id="KW-0813">Transport</keyword>
<dbReference type="SUPFAM" id="SSF56672">
    <property type="entry name" value="DNA/RNA polymerases"/>
    <property type="match status" value="1"/>
</dbReference>
<dbReference type="OrthoDB" id="2121828at2759"/>
<dbReference type="EC" id="1.16.3.1" evidence="6"/>
<keyword evidence="11" id="KW-0677">Repeat</keyword>
<keyword evidence="13" id="KW-0560">Oxidoreductase</keyword>
<dbReference type="STRING" id="333673.A0A3M0JL89"/>
<dbReference type="InterPro" id="IPR008661">
    <property type="entry name" value="L6_membrane"/>
</dbReference>
<keyword evidence="8 18" id="KW-0812">Transmembrane</keyword>
<dbReference type="FunFam" id="2.60.40.420:FF:000002">
    <property type="entry name" value="Hephaestin like 1"/>
    <property type="match status" value="1"/>
</dbReference>
<feature type="transmembrane region" description="Helical" evidence="18">
    <location>
        <begin position="580"/>
        <end position="603"/>
    </location>
</feature>
<dbReference type="CDD" id="cd04222">
    <property type="entry name" value="CuRO_1_ceruloplasmin"/>
    <property type="match status" value="1"/>
</dbReference>
<comment type="similarity">
    <text evidence="4">Belongs to the L6 tetraspanin family.</text>
</comment>
<dbReference type="CDD" id="cd01650">
    <property type="entry name" value="RT_nLTR_like"/>
    <property type="match status" value="1"/>
</dbReference>
<dbReference type="CDD" id="cd04225">
    <property type="entry name" value="CuRO_5_ceruloplasmin"/>
    <property type="match status" value="1"/>
</dbReference>
<keyword evidence="17" id="KW-0325">Glycoprotein</keyword>
<feature type="transmembrane region" description="Helical" evidence="18">
    <location>
        <begin position="481"/>
        <end position="500"/>
    </location>
</feature>
<evidence type="ECO:0000256" key="9">
    <source>
        <dbReference type="ARBA" id="ARBA00022723"/>
    </source>
</evidence>
<evidence type="ECO:0000256" key="2">
    <source>
        <dbReference type="ARBA" id="ARBA00004141"/>
    </source>
</evidence>
<dbReference type="Gene3D" id="2.60.40.420">
    <property type="entry name" value="Cupredoxins - blue copper proteins"/>
    <property type="match status" value="5"/>
</dbReference>
<evidence type="ECO:0000313" key="21">
    <source>
        <dbReference type="Proteomes" id="UP000269221"/>
    </source>
</evidence>
<comment type="cofactor">
    <cofactor evidence="1">
        <name>Cu cation</name>
        <dbReference type="ChEBI" id="CHEBI:23378"/>
    </cofactor>
</comment>
<dbReference type="Proteomes" id="UP000269221">
    <property type="component" value="Unassembled WGS sequence"/>
</dbReference>
<dbReference type="PANTHER" id="PTHR33332">
    <property type="entry name" value="REVERSE TRANSCRIPTASE DOMAIN-CONTAINING PROTEIN"/>
    <property type="match status" value="1"/>
</dbReference>
<evidence type="ECO:0000313" key="20">
    <source>
        <dbReference type="EMBL" id="RMC01842.1"/>
    </source>
</evidence>
<dbReference type="Pfam" id="PF05805">
    <property type="entry name" value="L6_membrane"/>
    <property type="match status" value="2"/>
</dbReference>
<evidence type="ECO:0000256" key="6">
    <source>
        <dbReference type="ARBA" id="ARBA00013107"/>
    </source>
</evidence>
<evidence type="ECO:0000256" key="4">
    <source>
        <dbReference type="ARBA" id="ARBA00006193"/>
    </source>
</evidence>
<evidence type="ECO:0000256" key="18">
    <source>
        <dbReference type="SAM" id="Phobius"/>
    </source>
</evidence>
<dbReference type="InterPro" id="IPR008972">
    <property type="entry name" value="Cupredoxin"/>
</dbReference>
<dbReference type="CDD" id="cd11022">
    <property type="entry name" value="CuRO_4_ceruloplasmin"/>
    <property type="match status" value="1"/>
</dbReference>
<dbReference type="InterPro" id="IPR000477">
    <property type="entry name" value="RT_dom"/>
</dbReference>
<dbReference type="FunFam" id="2.60.40.420:FF:000037">
    <property type="entry name" value="Ceruloplasmin"/>
    <property type="match status" value="1"/>
</dbReference>
<feature type="transmembrane region" description="Helical" evidence="18">
    <location>
        <begin position="442"/>
        <end position="469"/>
    </location>
</feature>
<dbReference type="PROSITE" id="PS50878">
    <property type="entry name" value="RT_POL"/>
    <property type="match status" value="1"/>
</dbReference>
<evidence type="ECO:0000256" key="17">
    <source>
        <dbReference type="ARBA" id="ARBA00023180"/>
    </source>
</evidence>
<keyword evidence="9" id="KW-0479">Metal-binding</keyword>